<dbReference type="AlphaFoldDB" id="A0A7W0I9Y5"/>
<comment type="caution">
    <text evidence="1">The sequence shown here is derived from an EMBL/GenBank/DDBJ whole genome shotgun (WGS) entry which is preliminary data.</text>
</comment>
<evidence type="ECO:0000313" key="2">
    <source>
        <dbReference type="Proteomes" id="UP000545761"/>
    </source>
</evidence>
<dbReference type="EMBL" id="JACEHE010000009">
    <property type="protein sequence ID" value="MBA2947571.1"/>
    <property type="molecule type" value="Genomic_DNA"/>
</dbReference>
<evidence type="ECO:0000313" key="1">
    <source>
        <dbReference type="EMBL" id="MBA2947571.1"/>
    </source>
</evidence>
<organism evidence="1 2">
    <name type="scientific">Streptomyces himalayensis subsp. himalayensis</name>
    <dbReference type="NCBI Taxonomy" id="2756131"/>
    <lineage>
        <taxon>Bacteria</taxon>
        <taxon>Bacillati</taxon>
        <taxon>Actinomycetota</taxon>
        <taxon>Actinomycetes</taxon>
        <taxon>Kitasatosporales</taxon>
        <taxon>Streptomycetaceae</taxon>
        <taxon>Streptomyces</taxon>
        <taxon>Streptomyces himalayensis</taxon>
    </lineage>
</organism>
<dbReference type="RefSeq" id="WP_181658523.1">
    <property type="nucleotide sequence ID" value="NZ_JACEHE010000009.1"/>
</dbReference>
<reference evidence="1 2" key="1">
    <citation type="submission" date="2020-07" db="EMBL/GenBank/DDBJ databases">
        <title>Streptomyces isolated from Indian soil.</title>
        <authorList>
            <person name="Mandal S."/>
            <person name="Maiti P.K."/>
        </authorList>
    </citation>
    <scope>NUCLEOTIDE SEQUENCE [LARGE SCALE GENOMIC DNA]</scope>
    <source>
        <strain evidence="1 2">PSKA28</strain>
    </source>
</reference>
<proteinExistence type="predicted"/>
<sequence length="473" mass="52283">MLQHLRSGCCLCDFDSSVTAVRAVSRFLRGQDFPALGLGPGSAWLAGVLSRSPSSARHRAYVLAARMQAAPASKVRRLSSEDLAAWTAGQYGKGPYPAVFIGAGSGGAVHLAAALGAPVLPQTYLVPVRARLDPDRPRAAMLAVRELGRGMVEANPDLALCHMHDPSQDRAMIVRFAYFRVKSLRLGATLQGFLERRLAPGATIFVVDCTLTWPMSVVGERHRFQFGALGGMTADEYANGSERIARFLAEQGASVRQWDAPPPDESYPEAEWGYDDALTADVLALARRCGYQVRRITIGEPEHLSPLVAEFHRWWYRRRGLPDDRLLIETYNQWEPYWALRLGVVPFWVQFTTRPSYRCATAYLMHAEPYQRIHVNLFSNGLRSVGLVPVEHWRGLARRYAVETGGTIGVDERAYPEDLGSMLRYRSALAALPERHPVPPPVGRAELDEFLAEMRGTAAYRAAPVETLLGSAG</sequence>
<accession>A0A7W0I9Y5</accession>
<protein>
    <submittedName>
        <fullName evidence="1">Uncharacterized protein</fullName>
    </submittedName>
</protein>
<name>A0A7W0I9Y5_9ACTN</name>
<dbReference type="Proteomes" id="UP000545761">
    <property type="component" value="Unassembled WGS sequence"/>
</dbReference>
<gene>
    <name evidence="1" type="ORF">H1D24_17600</name>
</gene>